<sequence>MTWSPGWQLSCQFATPWRHLFFLLLSRQLNYTNHCISICTFYVYWYYWCYQRNLKNSAEETRPLKWRHTIVIKSRNKSETGQKKSSSARSSNKSYREGILWLHLKHFLKDLTELDFLSKYSSYLVMFTYFKDKIYTFLQTKEAILMKSSTAFKYLFLCFIC</sequence>
<keyword evidence="1" id="KW-0812">Transmembrane</keyword>
<reference evidence="2" key="2">
    <citation type="submission" date="2017-11" db="EMBL/GenBank/DDBJ databases">
        <title>Coralsnake Venomics: Analyses of Venom Gland Transcriptomes and Proteomes of Six Brazilian Taxa.</title>
        <authorList>
            <person name="Aird S.D."/>
            <person name="Jorge da Silva N."/>
            <person name="Qiu L."/>
            <person name="Villar-Briones A."/>
            <person name="Aparecida-Saddi V."/>
            <person name="Campos-Telles M.P."/>
            <person name="Grau M."/>
            <person name="Mikheyev A.S."/>
        </authorList>
    </citation>
    <scope>NUCLEOTIDE SEQUENCE</scope>
    <source>
        <tissue evidence="2">Venom_gland</tissue>
    </source>
</reference>
<name>A0A2D4LFJ9_9SAUR</name>
<feature type="transmembrane region" description="Helical" evidence="1">
    <location>
        <begin position="31"/>
        <end position="48"/>
    </location>
</feature>
<keyword evidence="1" id="KW-1133">Transmembrane helix</keyword>
<proteinExistence type="predicted"/>
<dbReference type="AlphaFoldDB" id="A0A2D4LFJ9"/>
<evidence type="ECO:0000256" key="1">
    <source>
        <dbReference type="SAM" id="Phobius"/>
    </source>
</evidence>
<evidence type="ECO:0000313" key="2">
    <source>
        <dbReference type="EMBL" id="LAB19764.1"/>
    </source>
</evidence>
<dbReference type="EMBL" id="IACM01018688">
    <property type="protein sequence ID" value="LAB19764.1"/>
    <property type="molecule type" value="Transcribed_RNA"/>
</dbReference>
<keyword evidence="1" id="KW-0472">Membrane</keyword>
<protein>
    <submittedName>
        <fullName evidence="2">Uncharacterized protein</fullName>
    </submittedName>
</protein>
<organism evidence="2">
    <name type="scientific">Micrurus spixii</name>
    <name type="common">Amazon coral snake</name>
    <dbReference type="NCBI Taxonomy" id="129469"/>
    <lineage>
        <taxon>Eukaryota</taxon>
        <taxon>Metazoa</taxon>
        <taxon>Chordata</taxon>
        <taxon>Craniata</taxon>
        <taxon>Vertebrata</taxon>
        <taxon>Euteleostomi</taxon>
        <taxon>Lepidosauria</taxon>
        <taxon>Squamata</taxon>
        <taxon>Bifurcata</taxon>
        <taxon>Unidentata</taxon>
        <taxon>Episquamata</taxon>
        <taxon>Toxicofera</taxon>
        <taxon>Serpentes</taxon>
        <taxon>Colubroidea</taxon>
        <taxon>Elapidae</taxon>
        <taxon>Elapinae</taxon>
        <taxon>Micrurus</taxon>
    </lineage>
</organism>
<reference evidence="2" key="1">
    <citation type="submission" date="2017-07" db="EMBL/GenBank/DDBJ databases">
        <authorList>
            <person name="Mikheyev A."/>
            <person name="Grau M."/>
        </authorList>
    </citation>
    <scope>NUCLEOTIDE SEQUENCE</scope>
    <source>
        <tissue evidence="2">Venom_gland</tissue>
    </source>
</reference>
<accession>A0A2D4LFJ9</accession>